<dbReference type="InterPro" id="IPR001563">
    <property type="entry name" value="Peptidase_S10"/>
</dbReference>
<evidence type="ECO:0000313" key="8">
    <source>
        <dbReference type="EMBL" id="CAE6527487.1"/>
    </source>
</evidence>
<dbReference type="PANTHER" id="PTHR11802">
    <property type="entry name" value="SERINE PROTEASE FAMILY S10 SERINE CARBOXYPEPTIDASE"/>
    <property type="match status" value="1"/>
</dbReference>
<evidence type="ECO:0000256" key="6">
    <source>
        <dbReference type="SAM" id="MobiDB-lite"/>
    </source>
</evidence>
<dbReference type="Gene3D" id="3.40.50.1820">
    <property type="entry name" value="alpha/beta hydrolase"/>
    <property type="match status" value="1"/>
</dbReference>
<dbReference type="Pfam" id="PF00450">
    <property type="entry name" value="Peptidase_S10"/>
    <property type="match status" value="1"/>
</dbReference>
<dbReference type="EMBL" id="CAJMWT010007678">
    <property type="protein sequence ID" value="CAE6527487.1"/>
    <property type="molecule type" value="Genomic_DNA"/>
</dbReference>
<protein>
    <recommendedName>
        <fullName evidence="10">Carboxypeptidase</fullName>
    </recommendedName>
</protein>
<dbReference type="PRINTS" id="PR00724">
    <property type="entry name" value="CRBOXYPTASEC"/>
</dbReference>
<comment type="similarity">
    <text evidence="1">Belongs to the peptidase S10 family.</text>
</comment>
<proteinExistence type="inferred from homology"/>
<sequence>MQQLPLFCSMRAVFLTVLSLFISLVLAGHKGSKSGNTASTSTESTSEGEQVVRTPGRLRYVENSGICETTPGVYQASGYADLTSTQSMWFWFFASRNNPDTAPLSIWLNGGPGASSMIGLFETLGPCHLQKDGTTLKRNKYSWNELFIDQPIGTGYSHGETTVRTSKEAAAALWKMLQIFFADDRFSRYATRDFAIWTSSYGGHYGPIFASYILDRNAEIDTGRINEIKINLKVLSITSGMVDPYIQYPEYVEYAKSNPYHPLASEGIIRSVERFLRRPKGCMDQIRRCNSKLDNTICSKAQAFCNHYVLNPLVGDYDFYDVRLKDTAHEGSALFNDLDFKARIGAEGHWERTSDKIFQNFESTGDWMKATRQDLEKVINAGVRTLILAGDADYMCNYMGIEAMVDALNTEFTSEYRQQGWMRWSVSGITVGQYKTAGKLSYLRVYGAGHSIPAYKTGALKRGEADLVYFTQTMRGLPIHSV</sequence>
<evidence type="ECO:0000256" key="3">
    <source>
        <dbReference type="ARBA" id="ARBA00022670"/>
    </source>
</evidence>
<dbReference type="PANTHER" id="PTHR11802:SF453">
    <property type="entry name" value="S1, PUTATIVE-RELATED"/>
    <property type="match status" value="1"/>
</dbReference>
<keyword evidence="7" id="KW-0732">Signal</keyword>
<dbReference type="GO" id="GO:0006508">
    <property type="term" value="P:proteolysis"/>
    <property type="evidence" value="ECO:0007669"/>
    <property type="project" value="UniProtKB-KW"/>
</dbReference>
<dbReference type="Gene3D" id="1.10.287.410">
    <property type="match status" value="1"/>
</dbReference>
<gene>
    <name evidence="8" type="ORF">RDB_LOCUS174064</name>
</gene>
<organism evidence="8 9">
    <name type="scientific">Rhizoctonia solani</name>
    <dbReference type="NCBI Taxonomy" id="456999"/>
    <lineage>
        <taxon>Eukaryota</taxon>
        <taxon>Fungi</taxon>
        <taxon>Dikarya</taxon>
        <taxon>Basidiomycota</taxon>
        <taxon>Agaricomycotina</taxon>
        <taxon>Agaricomycetes</taxon>
        <taxon>Cantharellales</taxon>
        <taxon>Ceratobasidiaceae</taxon>
        <taxon>Rhizoctonia</taxon>
    </lineage>
</organism>
<keyword evidence="5" id="KW-0325">Glycoprotein</keyword>
<keyword evidence="3" id="KW-0645">Protease</keyword>
<name>A0A8H3DER4_9AGAM</name>
<keyword evidence="2" id="KW-0121">Carboxypeptidase</keyword>
<evidence type="ECO:0000313" key="9">
    <source>
        <dbReference type="Proteomes" id="UP000663843"/>
    </source>
</evidence>
<evidence type="ECO:0000256" key="7">
    <source>
        <dbReference type="SAM" id="SignalP"/>
    </source>
</evidence>
<feature type="chain" id="PRO_5034060790" description="Carboxypeptidase" evidence="7">
    <location>
        <begin position="28"/>
        <end position="482"/>
    </location>
</feature>
<accession>A0A8H3DER4</accession>
<dbReference type="InterPro" id="IPR029058">
    <property type="entry name" value="AB_hydrolase_fold"/>
</dbReference>
<evidence type="ECO:0000256" key="1">
    <source>
        <dbReference type="ARBA" id="ARBA00009431"/>
    </source>
</evidence>
<dbReference type="GO" id="GO:0000324">
    <property type="term" value="C:fungal-type vacuole"/>
    <property type="evidence" value="ECO:0007669"/>
    <property type="project" value="TreeGrafter"/>
</dbReference>
<feature type="region of interest" description="Disordered" evidence="6">
    <location>
        <begin position="30"/>
        <end position="52"/>
    </location>
</feature>
<reference evidence="8" key="1">
    <citation type="submission" date="2021-01" db="EMBL/GenBank/DDBJ databases">
        <authorList>
            <person name="Kaushik A."/>
        </authorList>
    </citation>
    <scope>NUCLEOTIDE SEQUENCE</scope>
    <source>
        <strain evidence="8">AG2-2IIIB</strain>
    </source>
</reference>
<feature type="compositionally biased region" description="Low complexity" evidence="6">
    <location>
        <begin position="37"/>
        <end position="47"/>
    </location>
</feature>
<dbReference type="GO" id="GO:0004185">
    <property type="term" value="F:serine-type carboxypeptidase activity"/>
    <property type="evidence" value="ECO:0007669"/>
    <property type="project" value="InterPro"/>
</dbReference>
<comment type="caution">
    <text evidence="8">The sequence shown here is derived from an EMBL/GenBank/DDBJ whole genome shotgun (WGS) entry which is preliminary data.</text>
</comment>
<evidence type="ECO:0000256" key="2">
    <source>
        <dbReference type="ARBA" id="ARBA00022645"/>
    </source>
</evidence>
<evidence type="ECO:0000256" key="4">
    <source>
        <dbReference type="ARBA" id="ARBA00022801"/>
    </source>
</evidence>
<dbReference type="SUPFAM" id="SSF53474">
    <property type="entry name" value="alpha/beta-Hydrolases"/>
    <property type="match status" value="1"/>
</dbReference>
<evidence type="ECO:0008006" key="10">
    <source>
        <dbReference type="Google" id="ProtNLM"/>
    </source>
</evidence>
<dbReference type="AlphaFoldDB" id="A0A8H3DER4"/>
<dbReference type="Proteomes" id="UP000663843">
    <property type="component" value="Unassembled WGS sequence"/>
</dbReference>
<evidence type="ECO:0000256" key="5">
    <source>
        <dbReference type="ARBA" id="ARBA00023180"/>
    </source>
</evidence>
<keyword evidence="4" id="KW-0378">Hydrolase</keyword>
<feature type="signal peptide" evidence="7">
    <location>
        <begin position="1"/>
        <end position="27"/>
    </location>
</feature>